<name>A0A3R5U8G3_9STRA</name>
<evidence type="ECO:0000256" key="1">
    <source>
        <dbReference type="SAM" id="SignalP"/>
    </source>
</evidence>
<reference evidence="3" key="1">
    <citation type="journal article" date="2019" name="Genome Biol. Evol.">
        <title>Plastid Genomes and Proteins Illuminate the Evolution of Eustigmatophyte Algae and Their Bacterial Endosymbionts.</title>
        <authorList>
            <person name="Sevcikova T."/>
            <person name="Yurchenko T."/>
            <person name="Fawley K.P."/>
            <person name="Amaral R."/>
            <person name="Strnad H."/>
            <person name="Santos L.M."/>
            <person name="Fawley M.W."/>
            <person name="Elias M."/>
        </authorList>
    </citation>
    <scope>NUCLEOTIDE SEQUENCE</scope>
    <source>
        <strain evidence="3">Ndem 8/9T-3m6.8</strain>
    </source>
</reference>
<dbReference type="Pfam" id="PF00550">
    <property type="entry name" value="PP-binding"/>
    <property type="match status" value="1"/>
</dbReference>
<feature type="domain" description="Carrier" evidence="2">
    <location>
        <begin position="33"/>
        <end position="117"/>
    </location>
</feature>
<dbReference type="PROSITE" id="PS50075">
    <property type="entry name" value="CARRIER"/>
    <property type="match status" value="1"/>
</dbReference>
<organism evidence="3">
    <name type="scientific">Eustigmatophyceae sp. Ndem 8/9T-3m6.8</name>
    <dbReference type="NCBI Taxonomy" id="2506146"/>
    <lineage>
        <taxon>Eukaryota</taxon>
        <taxon>Sar</taxon>
        <taxon>Stramenopiles</taxon>
        <taxon>Ochrophyta</taxon>
        <taxon>Eustigmatophyceae</taxon>
    </lineage>
</organism>
<keyword evidence="1" id="KW-0732">Signal</keyword>
<dbReference type="SUPFAM" id="SSF47336">
    <property type="entry name" value="ACP-like"/>
    <property type="match status" value="1"/>
</dbReference>
<dbReference type="EMBL" id="MK281419">
    <property type="protein sequence ID" value="QAA11191.1"/>
    <property type="molecule type" value="Genomic_DNA"/>
</dbReference>
<dbReference type="InterPro" id="IPR036736">
    <property type="entry name" value="ACP-like_sf"/>
</dbReference>
<feature type="signal peptide" evidence="1">
    <location>
        <begin position="1"/>
        <end position="17"/>
    </location>
</feature>
<proteinExistence type="predicted"/>
<dbReference type="Gene3D" id="1.10.1200.10">
    <property type="entry name" value="ACP-like"/>
    <property type="match status" value="1"/>
</dbReference>
<accession>A0A3R5U8G3</accession>
<evidence type="ECO:0000259" key="2">
    <source>
        <dbReference type="PROSITE" id="PS50075"/>
    </source>
</evidence>
<sequence>MKLSIITALACVASAAAFLPVLPNRMIPRSSIALKATISDTVRSIILKNTGDDPKVSEYLSSNPDTAEFTELGFDSLDMVEFSITLQKEFDLPDLSEEEFATLKTVGDVAKFIEKSKQ</sequence>
<feature type="chain" id="PRO_5018612285" evidence="1">
    <location>
        <begin position="18"/>
        <end position="118"/>
    </location>
</feature>
<dbReference type="InterPro" id="IPR009081">
    <property type="entry name" value="PP-bd_ACP"/>
</dbReference>
<dbReference type="AlphaFoldDB" id="A0A3R5U8G3"/>
<protein>
    <submittedName>
        <fullName evidence="3">Plastid acyl carrier protein</fullName>
    </submittedName>
</protein>
<evidence type="ECO:0000313" key="3">
    <source>
        <dbReference type="EMBL" id="QAA11191.1"/>
    </source>
</evidence>